<dbReference type="PANTHER" id="PTHR30269:SF37">
    <property type="entry name" value="MEMBRANE TRANSPORTER PROTEIN"/>
    <property type="match status" value="1"/>
</dbReference>
<keyword evidence="6 8" id="KW-1133">Transmembrane helix</keyword>
<keyword evidence="5 8" id="KW-0812">Transmembrane</keyword>
<evidence type="ECO:0000256" key="4">
    <source>
        <dbReference type="ARBA" id="ARBA00022475"/>
    </source>
</evidence>
<evidence type="ECO:0000256" key="6">
    <source>
        <dbReference type="ARBA" id="ARBA00022989"/>
    </source>
</evidence>
<feature type="transmembrane region" description="Helical" evidence="8">
    <location>
        <begin position="94"/>
        <end position="112"/>
    </location>
</feature>
<dbReference type="InterPro" id="IPR002781">
    <property type="entry name" value="TM_pro_TauE-like"/>
</dbReference>
<gene>
    <name evidence="9" type="ORF">COT81_03015</name>
</gene>
<keyword evidence="7 8" id="KW-0472">Membrane</keyword>
<comment type="similarity">
    <text evidence="2 8">Belongs to the 4-toluene sulfonate uptake permease (TSUP) (TC 2.A.102) family.</text>
</comment>
<feature type="transmembrane region" description="Helical" evidence="8">
    <location>
        <begin position="220"/>
        <end position="238"/>
    </location>
</feature>
<comment type="subcellular location">
    <subcellularLocation>
        <location evidence="1 8">Cell membrane</location>
        <topology evidence="1 8">Multi-pass membrane protein</topology>
    </subcellularLocation>
</comment>
<feature type="transmembrane region" description="Helical" evidence="8">
    <location>
        <begin position="68"/>
        <end position="88"/>
    </location>
</feature>
<proteinExistence type="inferred from homology"/>
<feature type="transmembrane region" description="Helical" evidence="8">
    <location>
        <begin position="189"/>
        <end position="208"/>
    </location>
</feature>
<comment type="caution">
    <text evidence="9">The sequence shown here is derived from an EMBL/GenBank/DDBJ whole genome shotgun (WGS) entry which is preliminary data.</text>
</comment>
<feature type="transmembrane region" description="Helical" evidence="8">
    <location>
        <begin position="158"/>
        <end position="177"/>
    </location>
</feature>
<evidence type="ECO:0000256" key="1">
    <source>
        <dbReference type="ARBA" id="ARBA00004651"/>
    </source>
</evidence>
<evidence type="ECO:0000313" key="9">
    <source>
        <dbReference type="EMBL" id="PIS05113.1"/>
    </source>
</evidence>
<evidence type="ECO:0000256" key="2">
    <source>
        <dbReference type="ARBA" id="ARBA00009142"/>
    </source>
</evidence>
<sequence length="239" mass="26192">MEIVLIALLTITAAAVGTLTGFGTSTIMVPVLLLWLPLPQTLLLVGVVHWFGNIWKITLFRQGFDWRLVLWFGIPGIILTWFGAQFIFSVSDQALSRTLGVFIIAYTIFLFIKPSFKFKQNAITAVIGGALSGFFAGIFGIGGAIRSAFLTAFNLPKAIYIATAGAIGLVIDSARLLTYWTGGSRLLELPYWSLIIFIPASLVGAQLAKKVVDRIAQRNFRFVVVAFLFGVGVKLLFWP</sequence>
<dbReference type="EMBL" id="PEZZ01000021">
    <property type="protein sequence ID" value="PIS05113.1"/>
    <property type="molecule type" value="Genomic_DNA"/>
</dbReference>
<feature type="transmembrane region" description="Helical" evidence="8">
    <location>
        <begin position="124"/>
        <end position="146"/>
    </location>
</feature>
<keyword evidence="3" id="KW-0813">Transport</keyword>
<evidence type="ECO:0000313" key="10">
    <source>
        <dbReference type="Proteomes" id="UP000230935"/>
    </source>
</evidence>
<feature type="transmembrane region" description="Helical" evidence="8">
    <location>
        <begin position="27"/>
        <end position="48"/>
    </location>
</feature>
<reference evidence="10" key="1">
    <citation type="submission" date="2017-09" db="EMBL/GenBank/DDBJ databases">
        <title>Depth-based differentiation of microbial function through sediment-hosted aquifers and enrichment of novel symbionts in the deep terrestrial subsurface.</title>
        <authorList>
            <person name="Probst A.J."/>
            <person name="Ladd B."/>
            <person name="Jarett J.K."/>
            <person name="Geller-Mcgrath D.E."/>
            <person name="Sieber C.M.K."/>
            <person name="Emerson J.B."/>
            <person name="Anantharaman K."/>
            <person name="Thomas B.C."/>
            <person name="Malmstrom R."/>
            <person name="Stieglmeier M."/>
            <person name="Klingl A."/>
            <person name="Woyke T."/>
            <person name="Ryan C.M."/>
            <person name="Banfield J.F."/>
        </authorList>
    </citation>
    <scope>NUCLEOTIDE SEQUENCE [LARGE SCALE GENOMIC DNA]</scope>
</reference>
<dbReference type="PANTHER" id="PTHR30269">
    <property type="entry name" value="TRANSMEMBRANE PROTEIN YFCA"/>
    <property type="match status" value="1"/>
</dbReference>
<name>A0A2H0W178_9BACT</name>
<dbReference type="AlphaFoldDB" id="A0A2H0W178"/>
<evidence type="ECO:0000256" key="8">
    <source>
        <dbReference type="RuleBase" id="RU363041"/>
    </source>
</evidence>
<dbReference type="InterPro" id="IPR052017">
    <property type="entry name" value="TSUP"/>
</dbReference>
<accession>A0A2H0W178</accession>
<evidence type="ECO:0000256" key="3">
    <source>
        <dbReference type="ARBA" id="ARBA00022448"/>
    </source>
</evidence>
<keyword evidence="4 8" id="KW-1003">Cell membrane</keyword>
<evidence type="ECO:0000256" key="5">
    <source>
        <dbReference type="ARBA" id="ARBA00022692"/>
    </source>
</evidence>
<organism evidence="9 10">
    <name type="scientific">Candidatus Buchananbacteria bacterium CG10_big_fil_rev_8_21_14_0_10_42_9</name>
    <dbReference type="NCBI Taxonomy" id="1974526"/>
    <lineage>
        <taxon>Bacteria</taxon>
        <taxon>Candidatus Buchananiibacteriota</taxon>
    </lineage>
</organism>
<dbReference type="Pfam" id="PF01925">
    <property type="entry name" value="TauE"/>
    <property type="match status" value="1"/>
</dbReference>
<protein>
    <recommendedName>
        <fullName evidence="8">Probable membrane transporter protein</fullName>
    </recommendedName>
</protein>
<dbReference type="GO" id="GO:0005886">
    <property type="term" value="C:plasma membrane"/>
    <property type="evidence" value="ECO:0007669"/>
    <property type="project" value="UniProtKB-SubCell"/>
</dbReference>
<dbReference type="Proteomes" id="UP000230935">
    <property type="component" value="Unassembled WGS sequence"/>
</dbReference>
<evidence type="ECO:0000256" key="7">
    <source>
        <dbReference type="ARBA" id="ARBA00023136"/>
    </source>
</evidence>